<dbReference type="GO" id="GO:0008440">
    <property type="term" value="F:inositol-1,4,5-trisphosphate 3-kinase activity"/>
    <property type="evidence" value="ECO:0007669"/>
    <property type="project" value="TreeGrafter"/>
</dbReference>
<dbReference type="Pfam" id="PF03770">
    <property type="entry name" value="IPK"/>
    <property type="match status" value="1"/>
</dbReference>
<evidence type="ECO:0000256" key="2">
    <source>
        <dbReference type="ARBA" id="ARBA00022679"/>
    </source>
</evidence>
<reference evidence="6" key="1">
    <citation type="submission" date="2020-11" db="EMBL/GenBank/DDBJ databases">
        <authorList>
            <consortium name="DOE Joint Genome Institute"/>
            <person name="Ahrendt S."/>
            <person name="Riley R."/>
            <person name="Andreopoulos W."/>
            <person name="Labutti K."/>
            <person name="Pangilinan J."/>
            <person name="Ruiz-Duenas F.J."/>
            <person name="Barrasa J.M."/>
            <person name="Sanchez-Garcia M."/>
            <person name="Camarero S."/>
            <person name="Miyauchi S."/>
            <person name="Serrano A."/>
            <person name="Linde D."/>
            <person name="Babiker R."/>
            <person name="Drula E."/>
            <person name="Ayuso-Fernandez I."/>
            <person name="Pacheco R."/>
            <person name="Padilla G."/>
            <person name="Ferreira P."/>
            <person name="Barriuso J."/>
            <person name="Kellner H."/>
            <person name="Castanera R."/>
            <person name="Alfaro M."/>
            <person name="Ramirez L."/>
            <person name="Pisabarro A.G."/>
            <person name="Kuo A."/>
            <person name="Tritt A."/>
            <person name="Lipzen A."/>
            <person name="He G."/>
            <person name="Yan M."/>
            <person name="Ng V."/>
            <person name="Cullen D."/>
            <person name="Martin F."/>
            <person name="Rosso M.-N."/>
            <person name="Henrissat B."/>
            <person name="Hibbett D."/>
            <person name="Martinez A.T."/>
            <person name="Grigoriev I.V."/>
        </authorList>
    </citation>
    <scope>NUCLEOTIDE SEQUENCE</scope>
    <source>
        <strain evidence="6">CBS 506.95</strain>
    </source>
</reference>
<feature type="compositionally biased region" description="Polar residues" evidence="5">
    <location>
        <begin position="121"/>
        <end position="152"/>
    </location>
</feature>
<dbReference type="GO" id="GO:0032958">
    <property type="term" value="P:inositol phosphate biosynthetic process"/>
    <property type="evidence" value="ECO:0007669"/>
    <property type="project" value="InterPro"/>
</dbReference>
<proteinExistence type="inferred from homology"/>
<dbReference type="EC" id="2.7.-.-" evidence="4"/>
<keyword evidence="2 4" id="KW-0808">Transferase</keyword>
<comment type="caution">
    <text evidence="6">The sequence shown here is derived from an EMBL/GenBank/DDBJ whole genome shotgun (WGS) entry which is preliminary data.</text>
</comment>
<dbReference type="Proteomes" id="UP000807306">
    <property type="component" value="Unassembled WGS sequence"/>
</dbReference>
<feature type="compositionally biased region" description="Basic and acidic residues" evidence="5">
    <location>
        <begin position="1141"/>
        <end position="1165"/>
    </location>
</feature>
<feature type="region of interest" description="Disordered" evidence="5">
    <location>
        <begin position="615"/>
        <end position="665"/>
    </location>
</feature>
<feature type="compositionally biased region" description="Polar residues" evidence="5">
    <location>
        <begin position="448"/>
        <end position="461"/>
    </location>
</feature>
<name>A0A9P6EU23_9AGAR</name>
<dbReference type="SUPFAM" id="SSF56104">
    <property type="entry name" value="SAICAR synthase-like"/>
    <property type="match status" value="1"/>
</dbReference>
<feature type="compositionally biased region" description="Polar residues" evidence="5">
    <location>
        <begin position="640"/>
        <end position="653"/>
    </location>
</feature>
<feature type="compositionally biased region" description="Polar residues" evidence="5">
    <location>
        <begin position="27"/>
        <end position="40"/>
    </location>
</feature>
<keyword evidence="7" id="KW-1185">Reference proteome</keyword>
<dbReference type="OrthoDB" id="2573163at2759"/>
<dbReference type="InterPro" id="IPR038286">
    <property type="entry name" value="IPK_sf"/>
</dbReference>
<comment type="similarity">
    <text evidence="1 4">Belongs to the inositol phosphokinase (IPK) family.</text>
</comment>
<dbReference type="PANTHER" id="PTHR12400">
    <property type="entry name" value="INOSITOL POLYPHOSPHATE KINASE"/>
    <property type="match status" value="1"/>
</dbReference>
<feature type="region of interest" description="Disordered" evidence="5">
    <location>
        <begin position="194"/>
        <end position="230"/>
    </location>
</feature>
<feature type="region of interest" description="Disordered" evidence="5">
    <location>
        <begin position="1"/>
        <end position="100"/>
    </location>
</feature>
<dbReference type="InterPro" id="IPR005522">
    <property type="entry name" value="IPK"/>
</dbReference>
<evidence type="ECO:0000313" key="7">
    <source>
        <dbReference type="Proteomes" id="UP000807306"/>
    </source>
</evidence>
<dbReference type="EMBL" id="MU157825">
    <property type="protein sequence ID" value="KAF9534940.1"/>
    <property type="molecule type" value="Genomic_DNA"/>
</dbReference>
<evidence type="ECO:0000313" key="6">
    <source>
        <dbReference type="EMBL" id="KAF9534940.1"/>
    </source>
</evidence>
<gene>
    <name evidence="6" type="ORF">CPB83DRAFT_872857</name>
</gene>
<feature type="compositionally biased region" description="Acidic residues" evidence="5">
    <location>
        <begin position="655"/>
        <end position="665"/>
    </location>
</feature>
<evidence type="ECO:0000256" key="5">
    <source>
        <dbReference type="SAM" id="MobiDB-lite"/>
    </source>
</evidence>
<feature type="region of interest" description="Disordered" evidence="5">
    <location>
        <begin position="1128"/>
        <end position="1165"/>
    </location>
</feature>
<keyword evidence="3 4" id="KW-0418">Kinase</keyword>
<feature type="region of interest" description="Disordered" evidence="5">
    <location>
        <begin position="902"/>
        <end position="947"/>
    </location>
</feature>
<sequence>MQLCATEAKPENELNAVRRNRRGSMSALGSNARNIDLTNEQTDESSDQGGVMWGRRASNGEFAVQQEDNETISQRNSSSIYNFPLSPPSSGNVSPRRSQNFSHDSLNIVDKLVAVSRQSSFRQSHSLTGSKQQSYSNETDSDGYNTEKSPNHSAKRKRDRKTMSRALTLPAGSAPNFKNFGKIATPKSAKSLARTASVSSSGSSASTSSSSEPTDGDKISPPHTTTSAIGRKVAASLDLFKETSNTEDVSIPETSARPVSLSSRRVEPLTDDVEDIASAFEFVKRSEWADRESSSMRRDKSATTLDRGAKRRYSVGEFSHERKMSLKESALPGVVQWRKDIAAGRGRRRERTMDDLDDDRIEVTLQSLNDLQDDSPVLIRSNSRAYPPSPSPSRPPAGRTPLPYHHSVQHHAAPVHSTDPLHTPSMRTPRHSRSPTPVRTVQLDDCHSTSVSPLESLSPWSTDDESNWETASAASTIASNTSLNDYGDPGSPFSSALLHQPPQALSHHDLDSFHELDGELLNQTPLKDMGDDTLAFDMDLPEERLPHIPLRPFRNKVGGHSAIYKFTKQAVCKPLVSRENLFYESVEREAPPLLGFIPRYLGVMLVSYRRVPKSHPNAITDTPKPPVSFDQPAEKAEALTSPSQPIHGSNGVENSPDEISTDSDEAEMPEVALDYNRHIIPEWMLRGGRNRSLSHSNVNATSLVAQRRIRNALPIGTASSPDLACPELSIPTFRPLGRSPLSTGPTLTEVEIDAPTPVNSPSQRLSVFPTRLTDRSISDDPAYNDLAPRPGLRAFASEKVMPGSPWFGGTGSTVVNTRLKDHVFSTVLRRFRRRLHSTPLRYARTEDEGDIADGESDQRVNHPSSRSRRRLFRHIDHEAVERSDGFDTSLRRVQSASTLRTLEGTPVTQPGRPLFGKSDRDGLKPSSSCGAPDQAIPPSISRKRSRSRSVDVMLMKRAPYQLPAADNATIPEQLEDDPQVTRQNHFILMEDLTGRLKHPCVIDLKMGTRQYGMDATSAKKKSQRKKCERTTSRKLGVRVCGMQVWNKITQSYVTQDKYSGREVRPDEFSSVIKSFLYDGERLLAYQIPVLLQKLYALARIINRLKGYRFYGCSILLIYDGEPESQESFRTTVLDHPSSRSKRGESLERRSGSQSHDRPPLRRSHSEDLLVGSVSKRYTGRRKRGEINVRIVDFAHTTTGRDWVPFPPDHERDGPVEIYSSSKGYHAEMDPETGSLYARFPPHYPDQPDRGFLWGLKNLTETLEEIWNAERIRRVKAGRDDPEHARSQLPSLSLEGKEIFEDIFPEDEDSGMISS</sequence>
<feature type="region of interest" description="Disordered" evidence="5">
    <location>
        <begin position="846"/>
        <end position="867"/>
    </location>
</feature>
<dbReference type="Gene3D" id="3.30.470.160">
    <property type="entry name" value="Inositol polyphosphate kinase"/>
    <property type="match status" value="1"/>
</dbReference>
<dbReference type="GO" id="GO:0000824">
    <property type="term" value="F:inositol-1,4,5,6-tetrakisphosphate 3-kinase activity"/>
    <property type="evidence" value="ECO:0007669"/>
    <property type="project" value="TreeGrafter"/>
</dbReference>
<feature type="region of interest" description="Disordered" evidence="5">
    <location>
        <begin position="368"/>
        <end position="469"/>
    </location>
</feature>
<feature type="region of interest" description="Disordered" evidence="5">
    <location>
        <begin position="244"/>
        <end position="265"/>
    </location>
</feature>
<dbReference type="PANTHER" id="PTHR12400:SF21">
    <property type="entry name" value="KINASE"/>
    <property type="match status" value="1"/>
</dbReference>
<dbReference type="GO" id="GO:0046854">
    <property type="term" value="P:phosphatidylinositol phosphate biosynthetic process"/>
    <property type="evidence" value="ECO:0007669"/>
    <property type="project" value="TreeGrafter"/>
</dbReference>
<protein>
    <recommendedName>
        <fullName evidence="4">Kinase</fullName>
        <ecNumber evidence="4">2.7.-.-</ecNumber>
    </recommendedName>
</protein>
<dbReference type="GO" id="GO:0005634">
    <property type="term" value="C:nucleus"/>
    <property type="evidence" value="ECO:0007669"/>
    <property type="project" value="TreeGrafter"/>
</dbReference>
<organism evidence="6 7">
    <name type="scientific">Crepidotus variabilis</name>
    <dbReference type="NCBI Taxonomy" id="179855"/>
    <lineage>
        <taxon>Eukaryota</taxon>
        <taxon>Fungi</taxon>
        <taxon>Dikarya</taxon>
        <taxon>Basidiomycota</taxon>
        <taxon>Agaricomycotina</taxon>
        <taxon>Agaricomycetes</taxon>
        <taxon>Agaricomycetidae</taxon>
        <taxon>Agaricales</taxon>
        <taxon>Agaricineae</taxon>
        <taxon>Crepidotaceae</taxon>
        <taxon>Crepidotus</taxon>
    </lineage>
</organism>
<feature type="compositionally biased region" description="Low complexity" evidence="5">
    <location>
        <begin position="194"/>
        <end position="211"/>
    </location>
</feature>
<accession>A0A9P6EU23</accession>
<evidence type="ECO:0000256" key="3">
    <source>
        <dbReference type="ARBA" id="ARBA00022777"/>
    </source>
</evidence>
<evidence type="ECO:0000256" key="4">
    <source>
        <dbReference type="RuleBase" id="RU363090"/>
    </source>
</evidence>
<evidence type="ECO:0000256" key="1">
    <source>
        <dbReference type="ARBA" id="ARBA00007374"/>
    </source>
</evidence>
<feature type="compositionally biased region" description="Polar residues" evidence="5">
    <location>
        <begin position="88"/>
        <end position="100"/>
    </location>
</feature>
<feature type="region of interest" description="Disordered" evidence="5">
    <location>
        <begin position="121"/>
        <end position="163"/>
    </location>
</feature>
<dbReference type="GO" id="GO:0005737">
    <property type="term" value="C:cytoplasm"/>
    <property type="evidence" value="ECO:0007669"/>
    <property type="project" value="TreeGrafter"/>
</dbReference>
<feature type="compositionally biased region" description="Polar residues" evidence="5">
    <location>
        <begin position="71"/>
        <end position="81"/>
    </location>
</feature>